<sequence length="267" mass="29054">MSLLSRDRYVAVLGASGVGLGQRKGGDTLWLGSVGFIDEGFHAWAVALETLDRLLGEHAPAGAELSVVVSGHFSRFCLVPWSEQISSPDELLGFAQLCFEDLYGVPAQPWSMVLSAEPAGYDRIATALPQDLLTRLRNLVSGRGLRLRSVQPYLMAAFNHFDKSLDAGDFLFVVAEPVRSVLLLAREGRWTSVRSVGSSDSDAALTALIGRESQLQASISERPLNVYLHAPARIEVQPDVPGVHLRTLEEDRTAVHDCLYVMSRAVA</sequence>
<organism evidence="1 2">
    <name type="scientific">Pseudomonas mandelii JR-1</name>
    <dbReference type="NCBI Taxonomy" id="1147786"/>
    <lineage>
        <taxon>Bacteria</taxon>
        <taxon>Pseudomonadati</taxon>
        <taxon>Pseudomonadota</taxon>
        <taxon>Gammaproteobacteria</taxon>
        <taxon>Pseudomonadales</taxon>
        <taxon>Pseudomonadaceae</taxon>
        <taxon>Pseudomonas</taxon>
    </lineage>
</organism>
<dbReference type="RefSeq" id="WP_042932742.1">
    <property type="nucleotide sequence ID" value="NZ_CP005960.1"/>
</dbReference>
<dbReference type="AlphaFoldDB" id="A0A024EJA2"/>
<accession>A0A024EJA2</accession>
<name>A0A024EJA2_9PSED</name>
<gene>
    <name evidence="1" type="ORF">OU5_5798</name>
</gene>
<protein>
    <submittedName>
        <fullName evidence="1">Uncharacterized protein</fullName>
    </submittedName>
</protein>
<evidence type="ECO:0000313" key="1">
    <source>
        <dbReference type="EMBL" id="AHZ72877.1"/>
    </source>
</evidence>
<reference evidence="1 2" key="1">
    <citation type="journal article" date="2012" name="J. Bacteriol.">
        <title>Genome sequence of cold-adapted Pseudomonas mandelii strain JR-1.</title>
        <authorList>
            <person name="Jang S.H."/>
            <person name="Kim J."/>
            <person name="Kim J."/>
            <person name="Hong S."/>
            <person name="Lee C."/>
        </authorList>
    </citation>
    <scope>NUCLEOTIDE SEQUENCE [LARGE SCALE GENOMIC DNA]</scope>
    <source>
        <strain evidence="1 2">JR-1</strain>
    </source>
</reference>
<dbReference type="OrthoDB" id="5608596at2"/>
<proteinExistence type="predicted"/>
<dbReference type="Proteomes" id="UP000026913">
    <property type="component" value="Chromosome"/>
</dbReference>
<dbReference type="KEGG" id="pman:OU5_5798"/>
<dbReference type="HOGENOM" id="CLU_085035_0_0_6"/>
<dbReference type="EMBL" id="CP005960">
    <property type="protein sequence ID" value="AHZ72877.1"/>
    <property type="molecule type" value="Genomic_DNA"/>
</dbReference>
<evidence type="ECO:0000313" key="2">
    <source>
        <dbReference type="Proteomes" id="UP000026913"/>
    </source>
</evidence>